<accession>A0A1I3JM02</accession>
<dbReference type="Proteomes" id="UP000242763">
    <property type="component" value="Unassembled WGS sequence"/>
</dbReference>
<evidence type="ECO:0000256" key="4">
    <source>
        <dbReference type="ARBA" id="ARBA00022807"/>
    </source>
</evidence>
<dbReference type="InterPro" id="IPR011929">
    <property type="entry name" value="Phage_pept_NlpC/P60"/>
</dbReference>
<keyword evidence="4" id="KW-0788">Thiol protease</keyword>
<evidence type="ECO:0000256" key="2">
    <source>
        <dbReference type="ARBA" id="ARBA00022670"/>
    </source>
</evidence>
<comment type="similarity">
    <text evidence="1">Belongs to the peptidase C40 family.</text>
</comment>
<dbReference type="SUPFAM" id="SSF54001">
    <property type="entry name" value="Cysteine proteinases"/>
    <property type="match status" value="1"/>
</dbReference>
<dbReference type="InterPro" id="IPR038765">
    <property type="entry name" value="Papain-like_cys_pep_sf"/>
</dbReference>
<organism evidence="6 7">
    <name type="scientific">Aquamicrobium aerolatum DSM 21857</name>
    <dbReference type="NCBI Taxonomy" id="1121003"/>
    <lineage>
        <taxon>Bacteria</taxon>
        <taxon>Pseudomonadati</taxon>
        <taxon>Pseudomonadota</taxon>
        <taxon>Alphaproteobacteria</taxon>
        <taxon>Hyphomicrobiales</taxon>
        <taxon>Phyllobacteriaceae</taxon>
        <taxon>Aerobium</taxon>
    </lineage>
</organism>
<gene>
    <name evidence="6" type="ORF">SAMN03080618_00906</name>
</gene>
<protein>
    <submittedName>
        <fullName evidence="6">Putative phage cell wall peptidase, NlpC/P60 family</fullName>
    </submittedName>
</protein>
<name>A0A1I3JM02_9HYPH</name>
<dbReference type="EMBL" id="FORF01000004">
    <property type="protein sequence ID" value="SFI61160.1"/>
    <property type="molecule type" value="Genomic_DNA"/>
</dbReference>
<feature type="domain" description="NlpC/P60" evidence="5">
    <location>
        <begin position="2"/>
        <end position="141"/>
    </location>
</feature>
<evidence type="ECO:0000256" key="3">
    <source>
        <dbReference type="ARBA" id="ARBA00022801"/>
    </source>
</evidence>
<dbReference type="OrthoDB" id="6058745at2"/>
<evidence type="ECO:0000259" key="5">
    <source>
        <dbReference type="PROSITE" id="PS51935"/>
    </source>
</evidence>
<keyword evidence="2" id="KW-0645">Protease</keyword>
<reference evidence="7" key="1">
    <citation type="submission" date="2016-10" db="EMBL/GenBank/DDBJ databases">
        <authorList>
            <person name="Varghese N."/>
            <person name="Submissions S."/>
        </authorList>
    </citation>
    <scope>NUCLEOTIDE SEQUENCE [LARGE SCALE GENOMIC DNA]</scope>
    <source>
        <strain evidence="7">DSM 21857</strain>
    </source>
</reference>
<keyword evidence="3" id="KW-0378">Hydrolase</keyword>
<dbReference type="GO" id="GO:0006508">
    <property type="term" value="P:proteolysis"/>
    <property type="evidence" value="ECO:0007669"/>
    <property type="project" value="UniProtKB-KW"/>
</dbReference>
<keyword evidence="7" id="KW-1185">Reference proteome</keyword>
<sequence>MTDLAQMALDEAVAWIGTPYRHQGSMKGVGCDCLGLIRGVWRALYGCEPELAGPYSADWAEAGGHDRLMEAARRNCREKALDDALPGDILLFRWRAQHPAKHLGILCDSGRFIHAYEGHAVTISPLISQWRRRIAGVFAFPDFQR</sequence>
<dbReference type="Gene3D" id="3.90.1720.10">
    <property type="entry name" value="endopeptidase domain like (from Nostoc punctiforme)"/>
    <property type="match status" value="1"/>
</dbReference>
<dbReference type="GO" id="GO:0008234">
    <property type="term" value="F:cysteine-type peptidase activity"/>
    <property type="evidence" value="ECO:0007669"/>
    <property type="project" value="UniProtKB-KW"/>
</dbReference>
<dbReference type="Pfam" id="PF00877">
    <property type="entry name" value="NLPC_P60"/>
    <property type="match status" value="1"/>
</dbReference>
<dbReference type="NCBIfam" id="TIGR02219">
    <property type="entry name" value="phage_NlpC_fam"/>
    <property type="match status" value="1"/>
</dbReference>
<dbReference type="STRING" id="1121003.SAMN03080618_00906"/>
<evidence type="ECO:0000313" key="6">
    <source>
        <dbReference type="EMBL" id="SFI61160.1"/>
    </source>
</evidence>
<evidence type="ECO:0000256" key="1">
    <source>
        <dbReference type="ARBA" id="ARBA00007074"/>
    </source>
</evidence>
<proteinExistence type="inferred from homology"/>
<dbReference type="AlphaFoldDB" id="A0A1I3JM02"/>
<dbReference type="RefSeq" id="WP_091519150.1">
    <property type="nucleotide sequence ID" value="NZ_FORF01000004.1"/>
</dbReference>
<dbReference type="InterPro" id="IPR000064">
    <property type="entry name" value="NLP_P60_dom"/>
</dbReference>
<dbReference type="PROSITE" id="PS51935">
    <property type="entry name" value="NLPC_P60"/>
    <property type="match status" value="1"/>
</dbReference>
<evidence type="ECO:0000313" key="7">
    <source>
        <dbReference type="Proteomes" id="UP000242763"/>
    </source>
</evidence>